<gene>
    <name evidence="2" type="ORF">D9Q98_004158</name>
</gene>
<comment type="caution">
    <text evidence="2">The sequence shown here is derived from an EMBL/GenBank/DDBJ whole genome shotgun (WGS) entry which is preliminary data.</text>
</comment>
<reference evidence="2" key="2">
    <citation type="submission" date="2020-11" db="EMBL/GenBank/DDBJ databases">
        <authorList>
            <person name="Cecchin M."/>
            <person name="Marcolungo L."/>
            <person name="Rossato M."/>
            <person name="Girolomoni L."/>
            <person name="Cosentino E."/>
            <person name="Cuine S."/>
            <person name="Li-Beisson Y."/>
            <person name="Delledonne M."/>
            <person name="Ballottari M."/>
        </authorList>
    </citation>
    <scope>NUCLEOTIDE SEQUENCE</scope>
    <source>
        <strain evidence="2">211/11P</strain>
        <tissue evidence="2">Whole cell</tissue>
    </source>
</reference>
<sequence length="319" mass="34736">MQLRRLQLQFVRKQAKQQLNRRLSASAAWQLPRGLFPSWSRRDAPSQETVTEQAEDVAVTAETQMPASMQVGYASSAQAQASIAYGESDLISAAEAEIARADVTIARADAYFAAIAEQDRRLQSEAAVFRERAHPLPPSQAQIDDSDAFWVAVEAQLRLKNLAEAETVAFRALAAEQDHRQRSKVAVTEKLAHNQRVSSAAMQSHATPTLPPWQPLPAGPAPSSRAAAAEASAAAAMAWATAAMGLEARAARTAGHPAAERSHVDLQSQAAAAAWRASYQQLEYAKQADLHSSAVRRTEQSIRDMRSFKRQCQQWGEAS</sequence>
<feature type="compositionally biased region" description="Pro residues" evidence="1">
    <location>
        <begin position="209"/>
        <end position="220"/>
    </location>
</feature>
<evidence type="ECO:0000313" key="3">
    <source>
        <dbReference type="Proteomes" id="UP001055712"/>
    </source>
</evidence>
<evidence type="ECO:0000256" key="1">
    <source>
        <dbReference type="SAM" id="MobiDB-lite"/>
    </source>
</evidence>
<proteinExistence type="predicted"/>
<feature type="compositionally biased region" description="Polar residues" evidence="1">
    <location>
        <begin position="195"/>
        <end position="205"/>
    </location>
</feature>
<evidence type="ECO:0000313" key="2">
    <source>
        <dbReference type="EMBL" id="KAI3432612.1"/>
    </source>
</evidence>
<protein>
    <submittedName>
        <fullName evidence="2">Uncharacterized protein</fullName>
    </submittedName>
</protein>
<organism evidence="2 3">
    <name type="scientific">Chlorella vulgaris</name>
    <name type="common">Green alga</name>
    <dbReference type="NCBI Taxonomy" id="3077"/>
    <lineage>
        <taxon>Eukaryota</taxon>
        <taxon>Viridiplantae</taxon>
        <taxon>Chlorophyta</taxon>
        <taxon>core chlorophytes</taxon>
        <taxon>Trebouxiophyceae</taxon>
        <taxon>Chlorellales</taxon>
        <taxon>Chlorellaceae</taxon>
        <taxon>Chlorella clade</taxon>
        <taxon>Chlorella</taxon>
    </lineage>
</organism>
<dbReference type="EMBL" id="SIDB01000005">
    <property type="protein sequence ID" value="KAI3432612.1"/>
    <property type="molecule type" value="Genomic_DNA"/>
</dbReference>
<keyword evidence="3" id="KW-1185">Reference proteome</keyword>
<reference evidence="2" key="1">
    <citation type="journal article" date="2019" name="Plant J.">
        <title>Chlorella vulgaris genome assembly and annotation reveals the molecular basis for metabolic acclimation to high light conditions.</title>
        <authorList>
            <person name="Cecchin M."/>
            <person name="Marcolungo L."/>
            <person name="Rossato M."/>
            <person name="Girolomoni L."/>
            <person name="Cosentino E."/>
            <person name="Cuine S."/>
            <person name="Li-Beisson Y."/>
            <person name="Delledonne M."/>
            <person name="Ballottari M."/>
        </authorList>
    </citation>
    <scope>NUCLEOTIDE SEQUENCE</scope>
    <source>
        <strain evidence="2">211/11P</strain>
    </source>
</reference>
<accession>A0A9D4YYS3</accession>
<dbReference type="AlphaFoldDB" id="A0A9D4YYS3"/>
<dbReference type="Proteomes" id="UP001055712">
    <property type="component" value="Unassembled WGS sequence"/>
</dbReference>
<feature type="region of interest" description="Disordered" evidence="1">
    <location>
        <begin position="194"/>
        <end position="223"/>
    </location>
</feature>
<name>A0A9D4YYS3_CHLVU</name>